<feature type="transmembrane region" description="Helical" evidence="24">
    <location>
        <begin position="29"/>
        <end position="57"/>
    </location>
</feature>
<dbReference type="Pfam" id="PF00912">
    <property type="entry name" value="Transgly"/>
    <property type="match status" value="1"/>
</dbReference>
<dbReference type="RefSeq" id="WP_341877672.1">
    <property type="nucleotide sequence ID" value="NZ_CP121687.1"/>
</dbReference>
<dbReference type="PANTHER" id="PTHR32282">
    <property type="entry name" value="BINDING PROTEIN TRANSPEPTIDASE, PUTATIVE-RELATED"/>
    <property type="match status" value="1"/>
</dbReference>
<proteinExistence type="predicted"/>
<keyword evidence="6" id="KW-0121">Carboxypeptidase</keyword>
<evidence type="ECO:0000256" key="20">
    <source>
        <dbReference type="ARBA" id="ARBA00034000"/>
    </source>
</evidence>
<evidence type="ECO:0000259" key="26">
    <source>
        <dbReference type="Pfam" id="PF00912"/>
    </source>
</evidence>
<evidence type="ECO:0000256" key="17">
    <source>
        <dbReference type="ARBA" id="ARBA00023251"/>
    </source>
</evidence>
<keyword evidence="28" id="KW-1185">Reference proteome</keyword>
<gene>
    <name evidence="27" type="ORF">QBE51_04110</name>
</gene>
<evidence type="ECO:0000256" key="12">
    <source>
        <dbReference type="ARBA" id="ARBA00022960"/>
    </source>
</evidence>
<dbReference type="InterPro" id="IPR001264">
    <property type="entry name" value="Glyco_trans_51"/>
</dbReference>
<evidence type="ECO:0000313" key="28">
    <source>
        <dbReference type="Proteomes" id="UP001486565"/>
    </source>
</evidence>
<sequence length="915" mass="102173">MNFSKESNDKKKSAINSKNKKVKKRLSIIIFRIIFIILIFGAFAAVGGGLGVFLGIVNTAPDIKDIKLTPKRYTSIIYDLNGNEIDRLHGDENRIYAELDKIPKHLQHAFIAIEDERFYTHNGVDFKGMVRALVVNIKERSFSEGASTITQQLIKNRVLTTEKKIERKLQEQYLAVQLEKIYDKDQILEWYLNEIGLGHGLNGVQAAANRYFNKDVSELTLAESAVIAAITQNPSRYSPISFPENNRDRQKIVLKKMLEQEYITQSEYDEAINEDVYSKVQETSQQYVEDSKHSYYVDQIIEDVINDLQVKKGYTATEASNMLYSGGLSIYTPFNQKMQNIVDEYYAKDELYPPQSFELKVVYNVSIEKSDGSVKHLGGEGIIANKDGIEAFKEQKLKDWEISESDKIIKEQVYTVPQPQSAMVIMDYHNGHVLAISGGRGEKIGNLMFNRATHAKRQPGSAFKVLAAYAPALDTGKATPATVIDDVPLQVKDGSSKKFINNWTGRYEGLSTVREGIYNSMNVLAVKTLLDTGINTSFDYLQHFGFTTLVDNEERNGRIYTDKNPVLALGGITDGVTPLELTAAYGAIANKGVYNEPVFYTKILDHDGNLLIDNTPQQRRVLKETTAFLLTNMMEDVITRGTGGLARFKKINMPIAGKTGTTSDDKDLVFAGYTPYYVAGIWLGHDTPKKLRYDKSYHNLLWSAIMEEIHKELPTKKFEVPNGIVQARICTESGKLATSTCEHDPRGSTAKYEYFEQGTQPKDYCDVHKVEKICIVSGQLANEYCPEDTIKEKVFIVRPVPYVPASKNGPFPKDAQYELPVSKENASCNMHGPNANTNIDPNNPDGFTIPEADGSGNIITPGNNGNSNNNGNTGNNGNPGNNNSQNPFTPPDSHTPDSSITDTPNSMDDFYIPLP</sequence>
<keyword evidence="17" id="KW-0046">Antibiotic resistance</keyword>
<evidence type="ECO:0000256" key="13">
    <source>
        <dbReference type="ARBA" id="ARBA00022968"/>
    </source>
</evidence>
<feature type="domain" description="Glycosyl transferase family 51" evidence="26">
    <location>
        <begin position="82"/>
        <end position="257"/>
    </location>
</feature>
<evidence type="ECO:0000256" key="9">
    <source>
        <dbReference type="ARBA" id="ARBA00022679"/>
    </source>
</evidence>
<keyword evidence="19" id="KW-0961">Cell wall biogenesis/degradation</keyword>
<keyword evidence="16 24" id="KW-0472">Membrane</keyword>
<feature type="compositionally biased region" description="Polar residues" evidence="23">
    <location>
        <begin position="896"/>
        <end position="906"/>
    </location>
</feature>
<dbReference type="InterPro" id="IPR050396">
    <property type="entry name" value="Glycosyltr_51/Transpeptidase"/>
</dbReference>
<evidence type="ECO:0000256" key="19">
    <source>
        <dbReference type="ARBA" id="ARBA00023316"/>
    </source>
</evidence>
<dbReference type="Proteomes" id="UP001486565">
    <property type="component" value="Chromosome"/>
</dbReference>
<comment type="function">
    <text evidence="1">Cell wall formation. Synthesis of cross-linked peptidoglycan from the lipid intermediates. The enzyme has a penicillin-insensitive transglycosylase N-terminal domain (formation of linear glycan strands) and a penicillin-sensitive transpeptidase C-terminal domain (cross-linking of the peptide subunits).</text>
</comment>
<keyword evidence="18" id="KW-0511">Multifunctional enzyme</keyword>
<evidence type="ECO:0000256" key="8">
    <source>
        <dbReference type="ARBA" id="ARBA00022676"/>
    </source>
</evidence>
<keyword evidence="11" id="KW-0378">Hydrolase</keyword>
<feature type="compositionally biased region" description="Polar residues" evidence="23">
    <location>
        <begin position="825"/>
        <end position="841"/>
    </location>
</feature>
<evidence type="ECO:0000256" key="16">
    <source>
        <dbReference type="ARBA" id="ARBA00023136"/>
    </source>
</evidence>
<feature type="domain" description="Penicillin-binding protein transpeptidase" evidence="25">
    <location>
        <begin position="422"/>
        <end position="706"/>
    </location>
</feature>
<keyword evidence="5" id="KW-1003">Cell membrane</keyword>
<dbReference type="Gene3D" id="1.10.3810.10">
    <property type="entry name" value="Biosynthetic peptidoglycan transglycosylase-like"/>
    <property type="match status" value="1"/>
</dbReference>
<comment type="catalytic activity">
    <reaction evidence="22">
        <text>[GlcNAc-(1-&gt;4)-Mur2Ac(oyl-L-Ala-gamma-D-Glu-L-Lys-D-Ala-D-Ala)](n)-di-trans,octa-cis-undecaprenyl diphosphate + beta-D-GlcNAc-(1-&gt;4)-Mur2Ac(oyl-L-Ala-gamma-D-Glu-L-Lys-D-Ala-D-Ala)-di-trans,octa-cis-undecaprenyl diphosphate = [GlcNAc-(1-&gt;4)-Mur2Ac(oyl-L-Ala-gamma-D-Glu-L-Lys-D-Ala-D-Ala)](n+1)-di-trans,octa-cis-undecaprenyl diphosphate + di-trans,octa-cis-undecaprenyl diphosphate + H(+)</text>
        <dbReference type="Rhea" id="RHEA:23708"/>
        <dbReference type="Rhea" id="RHEA-COMP:9602"/>
        <dbReference type="Rhea" id="RHEA-COMP:9603"/>
        <dbReference type="ChEBI" id="CHEBI:15378"/>
        <dbReference type="ChEBI" id="CHEBI:58405"/>
        <dbReference type="ChEBI" id="CHEBI:60033"/>
        <dbReference type="ChEBI" id="CHEBI:78435"/>
        <dbReference type="EC" id="2.4.99.28"/>
    </reaction>
</comment>
<evidence type="ECO:0000256" key="7">
    <source>
        <dbReference type="ARBA" id="ARBA00022670"/>
    </source>
</evidence>
<keyword evidence="9" id="KW-0808">Transferase</keyword>
<dbReference type="Pfam" id="PF00905">
    <property type="entry name" value="Transpeptidase"/>
    <property type="match status" value="1"/>
</dbReference>
<feature type="region of interest" description="Disordered" evidence="23">
    <location>
        <begin position="825"/>
        <end position="915"/>
    </location>
</feature>
<keyword evidence="8" id="KW-0328">Glycosyltransferase</keyword>
<dbReference type="InterPro" id="IPR001460">
    <property type="entry name" value="PCN-bd_Tpept"/>
</dbReference>
<comment type="subcellular location">
    <subcellularLocation>
        <location evidence="2">Cell membrane</location>
        <topology evidence="2">Single-pass type II membrane protein</topology>
    </subcellularLocation>
</comment>
<dbReference type="InterPro" id="IPR036950">
    <property type="entry name" value="PBP_transglycosylase"/>
</dbReference>
<evidence type="ECO:0000256" key="14">
    <source>
        <dbReference type="ARBA" id="ARBA00022984"/>
    </source>
</evidence>
<organism evidence="27 28">
    <name type="scientific">Defluviitalea saccharophila</name>
    <dbReference type="NCBI Taxonomy" id="879970"/>
    <lineage>
        <taxon>Bacteria</taxon>
        <taxon>Bacillati</taxon>
        <taxon>Bacillota</taxon>
        <taxon>Clostridia</taxon>
        <taxon>Lachnospirales</taxon>
        <taxon>Defluviitaleaceae</taxon>
        <taxon>Defluviitalea</taxon>
    </lineage>
</organism>
<dbReference type="SUPFAM" id="SSF53955">
    <property type="entry name" value="Lysozyme-like"/>
    <property type="match status" value="1"/>
</dbReference>
<feature type="compositionally biased region" description="Low complexity" evidence="23">
    <location>
        <begin position="854"/>
        <end position="883"/>
    </location>
</feature>
<dbReference type="InterPro" id="IPR012338">
    <property type="entry name" value="Beta-lactam/transpept-like"/>
</dbReference>
<accession>A0ABZ2Y9I7</accession>
<name>A0ABZ2Y9I7_9FIRM</name>
<protein>
    <recommendedName>
        <fullName evidence="4">Penicillin-binding protein 1A</fullName>
        <ecNumber evidence="21">2.4.99.28</ecNumber>
        <ecNumber evidence="3">3.4.16.4</ecNumber>
    </recommendedName>
</protein>
<evidence type="ECO:0000256" key="3">
    <source>
        <dbReference type="ARBA" id="ARBA00012448"/>
    </source>
</evidence>
<evidence type="ECO:0000256" key="15">
    <source>
        <dbReference type="ARBA" id="ARBA00022989"/>
    </source>
</evidence>
<evidence type="ECO:0000256" key="1">
    <source>
        <dbReference type="ARBA" id="ARBA00002624"/>
    </source>
</evidence>
<keyword evidence="10 24" id="KW-0812">Transmembrane</keyword>
<evidence type="ECO:0000313" key="27">
    <source>
        <dbReference type="EMBL" id="WZL70711.1"/>
    </source>
</evidence>
<evidence type="ECO:0000256" key="6">
    <source>
        <dbReference type="ARBA" id="ARBA00022645"/>
    </source>
</evidence>
<dbReference type="EC" id="3.4.16.4" evidence="3"/>
<evidence type="ECO:0000256" key="24">
    <source>
        <dbReference type="SAM" id="Phobius"/>
    </source>
</evidence>
<keyword evidence="13" id="KW-0735">Signal-anchor</keyword>
<evidence type="ECO:0000256" key="21">
    <source>
        <dbReference type="ARBA" id="ARBA00044770"/>
    </source>
</evidence>
<keyword evidence="12" id="KW-0133">Cell shape</keyword>
<dbReference type="SUPFAM" id="SSF56601">
    <property type="entry name" value="beta-lactamase/transpeptidase-like"/>
    <property type="match status" value="1"/>
</dbReference>
<dbReference type="EMBL" id="CP121687">
    <property type="protein sequence ID" value="WZL70711.1"/>
    <property type="molecule type" value="Genomic_DNA"/>
</dbReference>
<dbReference type="EC" id="2.4.99.28" evidence="21"/>
<evidence type="ECO:0000259" key="25">
    <source>
        <dbReference type="Pfam" id="PF00905"/>
    </source>
</evidence>
<comment type="catalytic activity">
    <reaction evidence="20">
        <text>Preferential cleavage: (Ac)2-L-Lys-D-Ala-|-D-Ala. Also transpeptidation of peptidyl-alanyl moieties that are N-acyl substituents of D-alanine.</text>
        <dbReference type="EC" id="3.4.16.4"/>
    </reaction>
</comment>
<evidence type="ECO:0000256" key="2">
    <source>
        <dbReference type="ARBA" id="ARBA00004401"/>
    </source>
</evidence>
<keyword evidence="7" id="KW-0645">Protease</keyword>
<evidence type="ECO:0000256" key="11">
    <source>
        <dbReference type="ARBA" id="ARBA00022801"/>
    </source>
</evidence>
<dbReference type="PANTHER" id="PTHR32282:SF11">
    <property type="entry name" value="PENICILLIN-BINDING PROTEIN 1B"/>
    <property type="match status" value="1"/>
</dbReference>
<evidence type="ECO:0000256" key="10">
    <source>
        <dbReference type="ARBA" id="ARBA00022692"/>
    </source>
</evidence>
<evidence type="ECO:0000256" key="5">
    <source>
        <dbReference type="ARBA" id="ARBA00022475"/>
    </source>
</evidence>
<evidence type="ECO:0000256" key="18">
    <source>
        <dbReference type="ARBA" id="ARBA00023268"/>
    </source>
</evidence>
<dbReference type="NCBIfam" id="TIGR02074">
    <property type="entry name" value="PBP_1a_fam"/>
    <property type="match status" value="1"/>
</dbReference>
<dbReference type="Gene3D" id="3.40.710.10">
    <property type="entry name" value="DD-peptidase/beta-lactamase superfamily"/>
    <property type="match status" value="2"/>
</dbReference>
<reference evidence="27 28" key="1">
    <citation type="submission" date="2023-03" db="EMBL/GenBank/DDBJ databases">
        <title>Novel Species.</title>
        <authorList>
            <person name="Ma S."/>
        </authorList>
    </citation>
    <scope>NUCLEOTIDE SEQUENCE [LARGE SCALE GENOMIC DNA]</scope>
    <source>
        <strain evidence="27 28">LIND6LT2</strain>
    </source>
</reference>
<evidence type="ECO:0000256" key="22">
    <source>
        <dbReference type="ARBA" id="ARBA00049902"/>
    </source>
</evidence>
<keyword evidence="14" id="KW-0573">Peptidoglycan synthesis</keyword>
<evidence type="ECO:0000256" key="4">
    <source>
        <dbReference type="ARBA" id="ARBA00018638"/>
    </source>
</evidence>
<evidence type="ECO:0000256" key="23">
    <source>
        <dbReference type="SAM" id="MobiDB-lite"/>
    </source>
</evidence>
<keyword evidence="15 24" id="KW-1133">Transmembrane helix</keyword>
<dbReference type="InterPro" id="IPR023346">
    <property type="entry name" value="Lysozyme-like_dom_sf"/>
</dbReference>